<accession>A0ABQ9IKD6</accession>
<proteinExistence type="predicted"/>
<reference evidence="2 3" key="1">
    <citation type="submission" date="2023-02" db="EMBL/GenBank/DDBJ databases">
        <title>LHISI_Scaffold_Assembly.</title>
        <authorList>
            <person name="Stuart O.P."/>
            <person name="Cleave R."/>
            <person name="Magrath M.J.L."/>
            <person name="Mikheyev A.S."/>
        </authorList>
    </citation>
    <scope>NUCLEOTIDE SEQUENCE [LARGE SCALE GENOMIC DNA]</scope>
    <source>
        <strain evidence="2">Daus_M_001</strain>
        <tissue evidence="2">Leg muscle</tissue>
    </source>
</reference>
<name>A0ABQ9IKD6_9NEOP</name>
<dbReference type="EMBL" id="JARBHB010000001">
    <property type="protein sequence ID" value="KAJ8897116.1"/>
    <property type="molecule type" value="Genomic_DNA"/>
</dbReference>
<dbReference type="Gene3D" id="3.30.420.10">
    <property type="entry name" value="Ribonuclease H-like superfamily/Ribonuclease H"/>
    <property type="match status" value="1"/>
</dbReference>
<evidence type="ECO:0000256" key="1">
    <source>
        <dbReference type="SAM" id="MobiDB-lite"/>
    </source>
</evidence>
<keyword evidence="3" id="KW-1185">Reference proteome</keyword>
<dbReference type="Proteomes" id="UP001159363">
    <property type="component" value="Chromosome 1"/>
</dbReference>
<sequence length="690" mass="77885">MHSSMWREPLLWNDRAVSSLPRWVLRARGKSRKNLCENHHAGNVLEVAGEFSRGAPFFPPLLHSAAAPSSPYLTLVATVDHSVRRRPKEHCHAETYYANNVRRLDWPAQSPDLNSIEHLWDELDRRVRARQARPKSIAQLMEWLQEEWRRILVDVLEKLVENMPDRPSPYRHRSHSRYGNCARELVCLVCYPRRGSVVKGLINYRKANTAGSLIHSPKYRLVELRCLPPLGTACSRSSGVGWPTCSQRVAGSRPSAADPQLTCRTGNLSASRSKLSSRQRHFNITTTAKKIGEVTVSRPMEQCWNARVGEEGDPEKTTEQRHSPTQFPLAKIRERSCRASNPLLLGVQASSLNTTLRAIDGTSRIHSLSPAPGERVGRATQRDRYKWSVVCVSLSQTPPLDGRGPRRSCHSHATSTALVLRGKPPLPLSTPSFLDPASRLQVGNGACTCNYTTCDNLRLPVTICDYSRLTETTCDYLRLPAITSDYLRKLATTSATCDNMRLTAATRDYLRPPVTTCDYLRLPTPQTPLTPHPKTAPQSAPHTPLSAPYDPQYVPHTPQSAPHAPHFPHASQTAPHLRQHHKQHHFQRHHHKQHHILRQHHKHTQIHIRNHTTQLHIPLVIIMWAQLLVTPYFYLCAAARPSIPLIFPQLSVNCDLTHLSDCIGRVSEVSEDICTSLYIEVLRAYDGEVR</sequence>
<evidence type="ECO:0000313" key="2">
    <source>
        <dbReference type="EMBL" id="KAJ8897116.1"/>
    </source>
</evidence>
<comment type="caution">
    <text evidence="2">The sequence shown here is derived from an EMBL/GenBank/DDBJ whole genome shotgun (WGS) entry which is preliminary data.</text>
</comment>
<protein>
    <recommendedName>
        <fullName evidence="4">Tc1-like transposase DDE domain-containing protein</fullName>
    </recommendedName>
</protein>
<evidence type="ECO:0008006" key="4">
    <source>
        <dbReference type="Google" id="ProtNLM"/>
    </source>
</evidence>
<feature type="region of interest" description="Disordered" evidence="1">
    <location>
        <begin position="524"/>
        <end position="549"/>
    </location>
</feature>
<dbReference type="InterPro" id="IPR036397">
    <property type="entry name" value="RNaseH_sf"/>
</dbReference>
<gene>
    <name evidence="2" type="ORF">PR048_002462</name>
</gene>
<organism evidence="2 3">
    <name type="scientific">Dryococelus australis</name>
    <dbReference type="NCBI Taxonomy" id="614101"/>
    <lineage>
        <taxon>Eukaryota</taxon>
        <taxon>Metazoa</taxon>
        <taxon>Ecdysozoa</taxon>
        <taxon>Arthropoda</taxon>
        <taxon>Hexapoda</taxon>
        <taxon>Insecta</taxon>
        <taxon>Pterygota</taxon>
        <taxon>Neoptera</taxon>
        <taxon>Polyneoptera</taxon>
        <taxon>Phasmatodea</taxon>
        <taxon>Verophasmatodea</taxon>
        <taxon>Anareolatae</taxon>
        <taxon>Phasmatidae</taxon>
        <taxon>Eurycanthinae</taxon>
        <taxon>Dryococelus</taxon>
    </lineage>
</organism>
<evidence type="ECO:0000313" key="3">
    <source>
        <dbReference type="Proteomes" id="UP001159363"/>
    </source>
</evidence>